<dbReference type="InterPro" id="IPR007750">
    <property type="entry name" value="DUF674"/>
</dbReference>
<accession>A0AAD9TVN8</accession>
<reference evidence="1" key="1">
    <citation type="journal article" date="2023" name="Plant J.">
        <title>Genome sequences and population genomics provide insights into the demographic history, inbreeding, and mutation load of two 'living fossil' tree species of Dipteronia.</title>
        <authorList>
            <person name="Feng Y."/>
            <person name="Comes H.P."/>
            <person name="Chen J."/>
            <person name="Zhu S."/>
            <person name="Lu R."/>
            <person name="Zhang X."/>
            <person name="Li P."/>
            <person name="Qiu J."/>
            <person name="Olsen K.M."/>
            <person name="Qiu Y."/>
        </authorList>
    </citation>
    <scope>NUCLEOTIDE SEQUENCE</scope>
    <source>
        <strain evidence="1">KIB01</strain>
    </source>
</reference>
<comment type="caution">
    <text evidence="1">The sequence shown here is derived from an EMBL/GenBank/DDBJ whole genome shotgun (WGS) entry which is preliminary data.</text>
</comment>
<sequence>MLFIAIYTLDSPVIVLSIVNFKLLTSCRRLYLITVAATTKRTTLKLLIDKKSKRVVYAEAGKDFVDFLFGLMQVPIGTIMGSLLENYMLGSGSLGRIYGSIITLSSSYLQPYVSKDVVLTPKLSSSSTIDSAPLLRNFVSKKRKCESSYDQYGIYGSAKAAKVYPSSSKRGDTTSSKEEQGFVRGLVKCIVMDSLVVMPISTFVIMSLLNQYHVKDFSSLEEKAVVINFDKGLKLVKASFASNTVFTDVFVGITKHR</sequence>
<name>A0AAD9TVN8_9ROSI</name>
<dbReference type="PANTHER" id="PTHR33103:SF99">
    <property type="entry name" value="DUF674 FAMILY PROTEIN"/>
    <property type="match status" value="1"/>
</dbReference>
<evidence type="ECO:0000313" key="1">
    <source>
        <dbReference type="EMBL" id="KAK2643104.1"/>
    </source>
</evidence>
<proteinExistence type="predicted"/>
<dbReference type="PANTHER" id="PTHR33103">
    <property type="entry name" value="OS01G0153900 PROTEIN"/>
    <property type="match status" value="1"/>
</dbReference>
<keyword evidence="2" id="KW-1185">Reference proteome</keyword>
<dbReference type="Pfam" id="PF05056">
    <property type="entry name" value="DUF674"/>
    <property type="match status" value="1"/>
</dbReference>
<organism evidence="1 2">
    <name type="scientific">Dipteronia dyeriana</name>
    <dbReference type="NCBI Taxonomy" id="168575"/>
    <lineage>
        <taxon>Eukaryota</taxon>
        <taxon>Viridiplantae</taxon>
        <taxon>Streptophyta</taxon>
        <taxon>Embryophyta</taxon>
        <taxon>Tracheophyta</taxon>
        <taxon>Spermatophyta</taxon>
        <taxon>Magnoliopsida</taxon>
        <taxon>eudicotyledons</taxon>
        <taxon>Gunneridae</taxon>
        <taxon>Pentapetalae</taxon>
        <taxon>rosids</taxon>
        <taxon>malvids</taxon>
        <taxon>Sapindales</taxon>
        <taxon>Sapindaceae</taxon>
        <taxon>Hippocastanoideae</taxon>
        <taxon>Acereae</taxon>
        <taxon>Dipteronia</taxon>
    </lineage>
</organism>
<dbReference type="EMBL" id="JANJYI010000007">
    <property type="protein sequence ID" value="KAK2643104.1"/>
    <property type="molecule type" value="Genomic_DNA"/>
</dbReference>
<dbReference type="Proteomes" id="UP001280121">
    <property type="component" value="Unassembled WGS sequence"/>
</dbReference>
<evidence type="ECO:0000313" key="2">
    <source>
        <dbReference type="Proteomes" id="UP001280121"/>
    </source>
</evidence>
<protein>
    <submittedName>
        <fullName evidence="1">Uncharacterized protein</fullName>
    </submittedName>
</protein>
<gene>
    <name evidence="1" type="ORF">Ddye_024867</name>
</gene>
<dbReference type="AlphaFoldDB" id="A0AAD9TVN8"/>